<gene>
    <name evidence="10" type="ORF">RYX45_21270</name>
</gene>
<dbReference type="SUPFAM" id="SSF81665">
    <property type="entry name" value="Calcium ATPase, transmembrane domain M"/>
    <property type="match status" value="1"/>
</dbReference>
<dbReference type="PANTHER" id="PTHR43079:SF1">
    <property type="entry name" value="CADMIUM_ZINC-TRANSPORTING ATPASE HMA1, CHLOROPLASTIC-RELATED"/>
    <property type="match status" value="1"/>
</dbReference>
<dbReference type="Proteomes" id="UP001285636">
    <property type="component" value="Unassembled WGS sequence"/>
</dbReference>
<name>A0AAJ2NSL9_ALKPS</name>
<dbReference type="Gene3D" id="2.70.150.10">
    <property type="entry name" value="Calcium-transporting ATPase, cytoplasmic transduction domain A"/>
    <property type="match status" value="1"/>
</dbReference>
<keyword evidence="8" id="KW-0812">Transmembrane</keyword>
<dbReference type="GO" id="GO:0005524">
    <property type="term" value="F:ATP binding"/>
    <property type="evidence" value="ECO:0007669"/>
    <property type="project" value="UniProtKB-KW"/>
</dbReference>
<feature type="transmembrane region" description="Helical" evidence="8">
    <location>
        <begin position="14"/>
        <end position="44"/>
    </location>
</feature>
<dbReference type="InterPro" id="IPR008250">
    <property type="entry name" value="ATPase_P-typ_transduc_dom_A_sf"/>
</dbReference>
<dbReference type="GO" id="GO:0016020">
    <property type="term" value="C:membrane"/>
    <property type="evidence" value="ECO:0007669"/>
    <property type="project" value="UniProtKB-SubCell"/>
</dbReference>
<keyword evidence="6" id="KW-0460">Magnesium</keyword>
<evidence type="ECO:0000313" key="11">
    <source>
        <dbReference type="Proteomes" id="UP001285636"/>
    </source>
</evidence>
<keyword evidence="5" id="KW-0067">ATP-binding</keyword>
<dbReference type="Pfam" id="PF00122">
    <property type="entry name" value="E1-E2_ATPase"/>
    <property type="match status" value="1"/>
</dbReference>
<evidence type="ECO:0000259" key="9">
    <source>
        <dbReference type="Pfam" id="PF00122"/>
    </source>
</evidence>
<dbReference type="InterPro" id="IPR051949">
    <property type="entry name" value="Cation_Transport_ATPase"/>
</dbReference>
<dbReference type="GO" id="GO:0046872">
    <property type="term" value="F:metal ion binding"/>
    <property type="evidence" value="ECO:0007669"/>
    <property type="project" value="UniProtKB-KW"/>
</dbReference>
<keyword evidence="8" id="KW-0472">Membrane</keyword>
<dbReference type="InterPro" id="IPR059000">
    <property type="entry name" value="ATPase_P-type_domA"/>
</dbReference>
<evidence type="ECO:0000256" key="1">
    <source>
        <dbReference type="ARBA" id="ARBA00004141"/>
    </source>
</evidence>
<evidence type="ECO:0000256" key="7">
    <source>
        <dbReference type="ARBA" id="ARBA00022967"/>
    </source>
</evidence>
<feature type="non-terminal residue" evidence="10">
    <location>
        <position position="1"/>
    </location>
</feature>
<accession>A0AAJ2NSL9</accession>
<keyword evidence="7" id="KW-1278">Translocase</keyword>
<feature type="non-terminal residue" evidence="10">
    <location>
        <position position="101"/>
    </location>
</feature>
<comment type="subcellular location">
    <subcellularLocation>
        <location evidence="1">Membrane</location>
        <topology evidence="1">Multi-pass membrane protein</topology>
    </subcellularLocation>
</comment>
<keyword evidence="4" id="KW-0547">Nucleotide-binding</keyword>
<dbReference type="InterPro" id="IPR023298">
    <property type="entry name" value="ATPase_P-typ_TM_dom_sf"/>
</dbReference>
<proteinExistence type="inferred from homology"/>
<reference evidence="10" key="1">
    <citation type="submission" date="2023-10" db="EMBL/GenBank/DDBJ databases">
        <title>Screening of Alkalihalophilus pseudofirmusBZ-TG-HK211 and Its Alleviation of Salt Stress on Rapeseed Growth.</title>
        <authorList>
            <person name="Zhao B."/>
            <person name="Guo T."/>
        </authorList>
    </citation>
    <scope>NUCLEOTIDE SEQUENCE</scope>
    <source>
        <strain evidence="10">BZ-TG-HK211</strain>
    </source>
</reference>
<evidence type="ECO:0000256" key="6">
    <source>
        <dbReference type="ARBA" id="ARBA00022842"/>
    </source>
</evidence>
<evidence type="ECO:0000256" key="2">
    <source>
        <dbReference type="ARBA" id="ARBA00006024"/>
    </source>
</evidence>
<evidence type="ECO:0000256" key="3">
    <source>
        <dbReference type="ARBA" id="ARBA00022723"/>
    </source>
</evidence>
<comment type="caution">
    <text evidence="10">The sequence shown here is derived from an EMBL/GenBank/DDBJ whole genome shotgun (WGS) entry which is preliminary data.</text>
</comment>
<evidence type="ECO:0000256" key="4">
    <source>
        <dbReference type="ARBA" id="ARBA00022741"/>
    </source>
</evidence>
<dbReference type="EMBL" id="JAWJAY010000361">
    <property type="protein sequence ID" value="MDV2887703.1"/>
    <property type="molecule type" value="Genomic_DNA"/>
</dbReference>
<protein>
    <submittedName>
        <fullName evidence="10">Heavy metal translocating P-type ATPase</fullName>
    </submittedName>
</protein>
<evidence type="ECO:0000256" key="8">
    <source>
        <dbReference type="SAM" id="Phobius"/>
    </source>
</evidence>
<dbReference type="SUPFAM" id="SSF81653">
    <property type="entry name" value="Calcium ATPase, transduction domain A"/>
    <property type="match status" value="1"/>
</dbReference>
<feature type="domain" description="P-type ATPase A" evidence="9">
    <location>
        <begin position="61"/>
        <end position="101"/>
    </location>
</feature>
<evidence type="ECO:0000256" key="5">
    <source>
        <dbReference type="ARBA" id="ARBA00022840"/>
    </source>
</evidence>
<evidence type="ECO:0000313" key="10">
    <source>
        <dbReference type="EMBL" id="MDV2887703.1"/>
    </source>
</evidence>
<dbReference type="AlphaFoldDB" id="A0AAJ2NSL9"/>
<dbReference type="PANTHER" id="PTHR43079">
    <property type="entry name" value="PROBABLE CADMIUM/ZINC-TRANSPORTING ATPASE HMA1"/>
    <property type="match status" value="1"/>
</dbReference>
<organism evidence="10 11">
    <name type="scientific">Alkalihalophilus pseudofirmus</name>
    <name type="common">Bacillus pseudofirmus</name>
    <dbReference type="NCBI Taxonomy" id="79885"/>
    <lineage>
        <taxon>Bacteria</taxon>
        <taxon>Bacillati</taxon>
        <taxon>Bacillota</taxon>
        <taxon>Bacilli</taxon>
        <taxon>Bacillales</taxon>
        <taxon>Bacillaceae</taxon>
        <taxon>Alkalihalophilus</taxon>
    </lineage>
</organism>
<keyword evidence="3" id="KW-0479">Metal-binding</keyword>
<comment type="similarity">
    <text evidence="2">Belongs to the cation transport ATPase (P-type) (TC 3.A.3) family. Type IB subfamily.</text>
</comment>
<keyword evidence="8" id="KW-1133">Transmembrane helix</keyword>
<sequence>STLYNNKELKVEMLMIFAAIGSAIIGYWTEGAILIFIFAVSGALETYTMNKSHKEISSLMELQPEEALLISNGLEKRVAVSELLVGDQILIKPGERMPADG</sequence>